<dbReference type="InterPro" id="IPR019974">
    <property type="entry name" value="XPG_CS"/>
</dbReference>
<comment type="subcellular location">
    <subcellularLocation>
        <location evidence="1 7">Nucleus</location>
    </subcellularLocation>
</comment>
<organism evidence="11 12">
    <name type="scientific">Paragonimus heterotremus</name>
    <dbReference type="NCBI Taxonomy" id="100268"/>
    <lineage>
        <taxon>Eukaryota</taxon>
        <taxon>Metazoa</taxon>
        <taxon>Spiralia</taxon>
        <taxon>Lophotrochozoa</taxon>
        <taxon>Platyhelminthes</taxon>
        <taxon>Trematoda</taxon>
        <taxon>Digenea</taxon>
        <taxon>Plagiorchiida</taxon>
        <taxon>Troglotremata</taxon>
        <taxon>Troglotrematidae</taxon>
        <taxon>Paragonimus</taxon>
    </lineage>
</organism>
<evidence type="ECO:0000256" key="7">
    <source>
        <dbReference type="RuleBase" id="RU910737"/>
    </source>
</evidence>
<keyword evidence="12" id="KW-1185">Reference proteome</keyword>
<dbReference type="PANTHER" id="PTHR11081:SF8">
    <property type="entry name" value="EXONUCLEASE 1"/>
    <property type="match status" value="1"/>
</dbReference>
<evidence type="ECO:0000259" key="10">
    <source>
        <dbReference type="SMART" id="SM00485"/>
    </source>
</evidence>
<dbReference type="GO" id="GO:0005634">
    <property type="term" value="C:nucleus"/>
    <property type="evidence" value="ECO:0007669"/>
    <property type="project" value="UniProtKB-SubCell"/>
</dbReference>
<dbReference type="EMBL" id="LUCH01005309">
    <property type="protein sequence ID" value="KAF5398177.1"/>
    <property type="molecule type" value="Genomic_DNA"/>
</dbReference>
<dbReference type="InterPro" id="IPR029060">
    <property type="entry name" value="PIN-like_dom_sf"/>
</dbReference>
<dbReference type="SMART" id="SM00485">
    <property type="entry name" value="XPGN"/>
    <property type="match status" value="1"/>
</dbReference>
<evidence type="ECO:0000313" key="12">
    <source>
        <dbReference type="Proteomes" id="UP000748531"/>
    </source>
</evidence>
<feature type="domain" description="XPG N-terminal" evidence="10">
    <location>
        <begin position="1"/>
        <end position="99"/>
    </location>
</feature>
<dbReference type="GO" id="GO:0006298">
    <property type="term" value="P:mismatch repair"/>
    <property type="evidence" value="ECO:0007669"/>
    <property type="project" value="TreeGrafter"/>
</dbReference>
<feature type="compositionally biased region" description="Polar residues" evidence="8">
    <location>
        <begin position="806"/>
        <end position="824"/>
    </location>
</feature>
<keyword evidence="7" id="KW-0267">Excision nuclease</keyword>
<dbReference type="AlphaFoldDB" id="A0A8J4SMC7"/>
<gene>
    <name evidence="11" type="ORF">PHET_08364</name>
</gene>
<keyword evidence="7" id="KW-0228">DNA excision</keyword>
<keyword evidence="7" id="KW-0479">Metal-binding</keyword>
<keyword evidence="7" id="KW-0378">Hydrolase</keyword>
<evidence type="ECO:0000256" key="1">
    <source>
        <dbReference type="ARBA" id="ARBA00004123"/>
    </source>
</evidence>
<keyword evidence="6" id="KW-0802">TPR repeat</keyword>
<feature type="region of interest" description="Disordered" evidence="8">
    <location>
        <begin position="805"/>
        <end position="839"/>
    </location>
</feature>
<dbReference type="Pfam" id="PF00867">
    <property type="entry name" value="XPG_I"/>
    <property type="match status" value="1"/>
</dbReference>
<dbReference type="PANTHER" id="PTHR11081">
    <property type="entry name" value="FLAP ENDONUCLEASE FAMILY MEMBER"/>
    <property type="match status" value="1"/>
</dbReference>
<keyword evidence="4 7" id="KW-0234">DNA repair</keyword>
<dbReference type="InterPro" id="IPR006084">
    <property type="entry name" value="XPG/Rad2"/>
</dbReference>
<dbReference type="PROSITE" id="PS00841">
    <property type="entry name" value="XPG_1"/>
    <property type="match status" value="1"/>
</dbReference>
<proteinExistence type="inferred from homology"/>
<keyword evidence="7" id="KW-0269">Exonuclease</keyword>
<dbReference type="EC" id="3.1.-.-" evidence="7"/>
<keyword evidence="7" id="KW-0238">DNA-binding</keyword>
<evidence type="ECO:0000256" key="6">
    <source>
        <dbReference type="PROSITE-ProRule" id="PRU00339"/>
    </source>
</evidence>
<keyword evidence="2" id="KW-0255">Endonuclease</keyword>
<keyword evidence="7" id="KW-0540">Nuclease</keyword>
<dbReference type="Gene3D" id="3.40.50.1010">
    <property type="entry name" value="5'-nuclease"/>
    <property type="match status" value="1"/>
</dbReference>
<dbReference type="OrthoDB" id="26491at2759"/>
<dbReference type="PROSITE" id="PS00842">
    <property type="entry name" value="XPG_2"/>
    <property type="match status" value="1"/>
</dbReference>
<accession>A0A8J4SMC7</accession>
<comment type="similarity">
    <text evidence="7">Belongs to the XPG/RAD2 endonuclease family. EXO1 subfamily.</text>
</comment>
<feature type="compositionally biased region" description="Low complexity" evidence="8">
    <location>
        <begin position="826"/>
        <end position="839"/>
    </location>
</feature>
<comment type="function">
    <text evidence="7">5'-&gt;3' double-stranded DNA exonuclease which may also possess a cryptic 3'-&gt;5' double-stranded DNA exonuclease activity. Functions in DNA mismatch repair.</text>
</comment>
<dbReference type="CDD" id="cd09857">
    <property type="entry name" value="PIN_EXO1"/>
    <property type="match status" value="1"/>
</dbReference>
<evidence type="ECO:0000259" key="9">
    <source>
        <dbReference type="SMART" id="SM00484"/>
    </source>
</evidence>
<keyword evidence="5 7" id="KW-0539">Nucleus</keyword>
<evidence type="ECO:0000256" key="4">
    <source>
        <dbReference type="ARBA" id="ARBA00023204"/>
    </source>
</evidence>
<dbReference type="InterPro" id="IPR019734">
    <property type="entry name" value="TPR_rpt"/>
</dbReference>
<dbReference type="Pfam" id="PF00752">
    <property type="entry name" value="XPG_N"/>
    <property type="match status" value="1"/>
</dbReference>
<sequence>MGITGLLPFLKKASCPVNIKEFAGYTAAVDVYCWLHKSSYACAMDLALGNPTDQYVRYTLKYLEMLLNANIKPILVFDGANLPSKADTESKRKESKEAYRKKAAEYLLQGNREAAQECFQRSVFVTPKMANQVLTAARNLGVDCIVAPYEADAQLAYVNRAGYADLVITEDSDLLLFGCRQILRQTRLTDFRELLSKLGLYTNLSQAALTASIPSADHKQFAINGKNDSVKRLHGSLIDAAVRAERTFRLQVIFDPLTRSQRRLTEPTPDDLTDEIRLSTQADSGIDVDDKENLFAFAGKIESDSAKAFQIALGNVDFKTGEVLSCFDPDQTQISIPATVSRPRSESSLLDHFTRVQPNRDVAIYSRSPSSVRPVLGVLSSSASQTVYASSQPDKQRLRMSIWDKDFPLQKVWIHRRLNQTDGQPSVHCLSVASVSPVKECSVIRNAATINTQDDDEGVLDDQFQSPITRQVRNVRIKSAHGKRLFVSNPSVQDKLNRLGKRPLLSDVPVRSPKLEKTAASPPRPFGVDSVTDILKTYRSTSYESVTPNFHLPDRDLLPSTVLSSSAYFPRIRFDLESSVLHTKHREDEVASALQNALDKDAVSDRLDPSRSPVFQRNPFRTYPRPQADSNVISSVGYSVGLNTSSSSDLLRPSLHNAPTPSAQANGTPPSPNERPTLDSFHFEKSPIFLSRAKPSVLQPSATAIDCDVAVDLGSTSSSPNLVDDVEEDDTGELTQLSPNFLNSHLSQPVAALIRPSVDTPNSSSSHYPSIAFTEASPVLKASDSLQLFARSSVDKVFLKSPPVNCRSSNHIQRPKRQSSTSTGRARLSVPRPSSSSNASLHSYFAKWKFKDAQC</sequence>
<evidence type="ECO:0000256" key="5">
    <source>
        <dbReference type="ARBA" id="ARBA00023242"/>
    </source>
</evidence>
<dbReference type="GO" id="GO:0035312">
    <property type="term" value="F:5'-3' DNA exonuclease activity"/>
    <property type="evidence" value="ECO:0007669"/>
    <property type="project" value="UniProtKB-UniRule"/>
</dbReference>
<comment type="cofactor">
    <cofactor evidence="7">
        <name>Mg(2+)</name>
        <dbReference type="ChEBI" id="CHEBI:18420"/>
    </cofactor>
    <text evidence="7">Binds 2 magnesium ions per subunit. They probably participate in the reaction catalyzed by the enzyme. May bind an additional third magnesium ion after substrate binding.</text>
</comment>
<comment type="caution">
    <text evidence="11">The sequence shown here is derived from an EMBL/GenBank/DDBJ whole genome shotgun (WGS) entry which is preliminary data.</text>
</comment>
<dbReference type="FunFam" id="3.40.50.1010:FF:000002">
    <property type="entry name" value="Exonuclease 1, putative"/>
    <property type="match status" value="1"/>
</dbReference>
<dbReference type="InterPro" id="IPR006085">
    <property type="entry name" value="XPG_DNA_repair_N"/>
</dbReference>
<keyword evidence="3 7" id="KW-0227">DNA damage</keyword>
<reference evidence="11" key="1">
    <citation type="submission" date="2019-05" db="EMBL/GenBank/DDBJ databases">
        <title>Annotation for the trematode Paragonimus heterotremus.</title>
        <authorList>
            <person name="Choi Y.-J."/>
        </authorList>
    </citation>
    <scope>NUCLEOTIDE SEQUENCE</scope>
    <source>
        <strain evidence="11">LC</strain>
    </source>
</reference>
<dbReference type="GO" id="GO:0046872">
    <property type="term" value="F:metal ion binding"/>
    <property type="evidence" value="ECO:0007669"/>
    <property type="project" value="UniProtKB-UniRule"/>
</dbReference>
<evidence type="ECO:0000313" key="11">
    <source>
        <dbReference type="EMBL" id="KAF5398177.1"/>
    </source>
</evidence>
<feature type="region of interest" description="Disordered" evidence="8">
    <location>
        <begin position="601"/>
        <end position="628"/>
    </location>
</feature>
<dbReference type="SUPFAM" id="SSF88723">
    <property type="entry name" value="PIN domain-like"/>
    <property type="match status" value="1"/>
</dbReference>
<dbReference type="InterPro" id="IPR044752">
    <property type="entry name" value="PIN-like_EXO1"/>
</dbReference>
<evidence type="ECO:0000256" key="3">
    <source>
        <dbReference type="ARBA" id="ARBA00022763"/>
    </source>
</evidence>
<name>A0A8J4SMC7_9TREM</name>
<feature type="domain" description="XPG-I" evidence="9">
    <location>
        <begin position="138"/>
        <end position="200"/>
    </location>
</feature>
<evidence type="ECO:0000256" key="2">
    <source>
        <dbReference type="ARBA" id="ARBA00022759"/>
    </source>
</evidence>
<dbReference type="PRINTS" id="PR00853">
    <property type="entry name" value="XPGRADSUPER"/>
</dbReference>
<protein>
    <recommendedName>
        <fullName evidence="7">Exonuclease 1</fullName>
        <ecNumber evidence="7">3.1.-.-</ecNumber>
    </recommendedName>
</protein>
<dbReference type="PROSITE" id="PS50005">
    <property type="entry name" value="TPR"/>
    <property type="match status" value="1"/>
</dbReference>
<dbReference type="Proteomes" id="UP000748531">
    <property type="component" value="Unassembled WGS sequence"/>
</dbReference>
<dbReference type="GO" id="GO:0003677">
    <property type="term" value="F:DNA binding"/>
    <property type="evidence" value="ECO:0007669"/>
    <property type="project" value="UniProtKB-UniRule"/>
</dbReference>
<evidence type="ECO:0000256" key="8">
    <source>
        <dbReference type="SAM" id="MobiDB-lite"/>
    </source>
</evidence>
<feature type="region of interest" description="Disordered" evidence="8">
    <location>
        <begin position="647"/>
        <end position="679"/>
    </location>
</feature>
<feature type="repeat" description="TPR" evidence="6">
    <location>
        <begin position="96"/>
        <end position="129"/>
    </location>
</feature>
<dbReference type="InterPro" id="IPR006086">
    <property type="entry name" value="XPG-I_dom"/>
</dbReference>
<dbReference type="GO" id="GO:0017108">
    <property type="term" value="F:5'-flap endonuclease activity"/>
    <property type="evidence" value="ECO:0007669"/>
    <property type="project" value="TreeGrafter"/>
</dbReference>
<dbReference type="GO" id="GO:0006310">
    <property type="term" value="P:DNA recombination"/>
    <property type="evidence" value="ECO:0007669"/>
    <property type="project" value="TreeGrafter"/>
</dbReference>
<dbReference type="SMART" id="SM00484">
    <property type="entry name" value="XPGI"/>
    <property type="match status" value="1"/>
</dbReference>
<keyword evidence="7" id="KW-0460">Magnesium</keyword>
<feature type="compositionally biased region" description="Polar residues" evidence="8">
    <location>
        <begin position="657"/>
        <end position="668"/>
    </location>
</feature>